<sequence length="380" mass="42345">MKPIQMADLIGQYQKIKDEIQQEIGKVLDTATFINGPIVKEFQAHLEDYLSVKHVIPCANGTDALQVIMMAYAFKPGAEVIVPSFTYVATVEVIALLGLKPVFVEVYPDTFNMNIEDMESKITDNTVAIVPVHLYGQCADMERIMKIAKARNLKVFEDTAQAIGADYTFSDGAVAKAGTIGDAGSTSFFPSKNLGAYGDGGAITTNDDELAAKLRMIVNHGQSERYYHDSIGVNSRLDSIQAAILNVKLKYLDDYSAARQKVAKRYNDVFSTVSEIDAPLTADFTTHVYHQYTVKLKSAEKRDALNKFLAEKGVPSMIYYPVPNHLQKAYSYYGYKEGDFPITEDLCSRVISFPIHTEMEADQQDFIIENILKFFEKNLG</sequence>
<feature type="modified residue" description="N6-(pyridoxal phosphate)lysine" evidence="4">
    <location>
        <position position="192"/>
    </location>
</feature>
<dbReference type="PANTHER" id="PTHR30244:SF36">
    <property type="entry name" value="3-OXO-GLUCOSE-6-PHOSPHATE:GLUTAMATE AMINOTRANSFERASE"/>
    <property type="match status" value="1"/>
</dbReference>
<evidence type="ECO:0000256" key="1">
    <source>
        <dbReference type="ARBA" id="ARBA00022898"/>
    </source>
</evidence>
<dbReference type="Pfam" id="PF01041">
    <property type="entry name" value="DegT_DnrJ_EryC1"/>
    <property type="match status" value="1"/>
</dbReference>
<comment type="caution">
    <text evidence="6">The sequence shown here is derived from an EMBL/GenBank/DDBJ whole genome shotgun (WGS) entry which is preliminary data.</text>
</comment>
<dbReference type="PANTHER" id="PTHR30244">
    <property type="entry name" value="TRANSAMINASE"/>
    <property type="match status" value="1"/>
</dbReference>
<organism evidence="6 7">
    <name type="scientific">Roseivirga echinicomitans</name>
    <dbReference type="NCBI Taxonomy" id="296218"/>
    <lineage>
        <taxon>Bacteria</taxon>
        <taxon>Pseudomonadati</taxon>
        <taxon>Bacteroidota</taxon>
        <taxon>Cytophagia</taxon>
        <taxon>Cytophagales</taxon>
        <taxon>Roseivirgaceae</taxon>
        <taxon>Roseivirga</taxon>
    </lineage>
</organism>
<name>A0A150XQW9_9BACT</name>
<dbReference type="Proteomes" id="UP000075615">
    <property type="component" value="Unassembled WGS sequence"/>
</dbReference>
<gene>
    <name evidence="6" type="ORF">AWN68_16555</name>
</gene>
<keyword evidence="7" id="KW-1185">Reference proteome</keyword>
<dbReference type="GO" id="GO:0030170">
    <property type="term" value="F:pyridoxal phosphate binding"/>
    <property type="evidence" value="ECO:0007669"/>
    <property type="project" value="TreeGrafter"/>
</dbReference>
<dbReference type="InterPro" id="IPR015422">
    <property type="entry name" value="PyrdxlP-dep_Trfase_small"/>
</dbReference>
<dbReference type="RefSeq" id="WP_068413483.1">
    <property type="nucleotide sequence ID" value="NZ_LRDB01000006.1"/>
</dbReference>
<reference evidence="6 7" key="1">
    <citation type="submission" date="2016-01" db="EMBL/GenBank/DDBJ databases">
        <title>Genome sequencing of Roseivirga echinicomitans KMM 6058.</title>
        <authorList>
            <person name="Selvaratnam C."/>
            <person name="Thevarajoo S."/>
            <person name="Goh K.M."/>
            <person name="Ee R."/>
            <person name="Chan K.-G."/>
            <person name="Chong C.S."/>
        </authorList>
    </citation>
    <scope>NUCLEOTIDE SEQUENCE [LARGE SCALE GENOMIC DNA]</scope>
    <source>
        <strain evidence="6 7">KMM 6058</strain>
    </source>
</reference>
<dbReference type="InterPro" id="IPR015424">
    <property type="entry name" value="PyrdxlP-dep_Trfase"/>
</dbReference>
<dbReference type="EMBL" id="LRDB01000006">
    <property type="protein sequence ID" value="KYG81147.1"/>
    <property type="molecule type" value="Genomic_DNA"/>
</dbReference>
<dbReference type="PIRSF" id="PIRSF000390">
    <property type="entry name" value="PLP_StrS"/>
    <property type="match status" value="1"/>
</dbReference>
<evidence type="ECO:0000256" key="4">
    <source>
        <dbReference type="PIRSR" id="PIRSR000390-2"/>
    </source>
</evidence>
<dbReference type="SUPFAM" id="SSF53383">
    <property type="entry name" value="PLP-dependent transferases"/>
    <property type="match status" value="1"/>
</dbReference>
<dbReference type="InterPro" id="IPR000653">
    <property type="entry name" value="DegT/StrS_aminotransferase"/>
</dbReference>
<proteinExistence type="inferred from homology"/>
<protein>
    <submittedName>
        <fullName evidence="6">Transcriptional regulator</fullName>
    </submittedName>
</protein>
<keyword evidence="1 4" id="KW-0663">Pyridoxal phosphate</keyword>
<accession>A0A150XQW9</accession>
<comment type="similarity">
    <text evidence="2 5">Belongs to the DegT/DnrJ/EryC1 family.</text>
</comment>
<dbReference type="STRING" id="296218.AWN68_16555"/>
<dbReference type="OrthoDB" id="9804264at2"/>
<dbReference type="Gene3D" id="3.40.640.10">
    <property type="entry name" value="Type I PLP-dependent aspartate aminotransferase-like (Major domain)"/>
    <property type="match status" value="1"/>
</dbReference>
<feature type="active site" description="Proton acceptor" evidence="3">
    <location>
        <position position="192"/>
    </location>
</feature>
<evidence type="ECO:0000256" key="5">
    <source>
        <dbReference type="RuleBase" id="RU004508"/>
    </source>
</evidence>
<dbReference type="InterPro" id="IPR015421">
    <property type="entry name" value="PyrdxlP-dep_Trfase_major"/>
</dbReference>
<dbReference type="AlphaFoldDB" id="A0A150XQW9"/>
<dbReference type="GO" id="GO:0000271">
    <property type="term" value="P:polysaccharide biosynthetic process"/>
    <property type="evidence" value="ECO:0007669"/>
    <property type="project" value="TreeGrafter"/>
</dbReference>
<evidence type="ECO:0000313" key="7">
    <source>
        <dbReference type="Proteomes" id="UP000075615"/>
    </source>
</evidence>
<evidence type="ECO:0000313" key="6">
    <source>
        <dbReference type="EMBL" id="KYG81147.1"/>
    </source>
</evidence>
<dbReference type="Gene3D" id="3.90.1150.10">
    <property type="entry name" value="Aspartate Aminotransferase, domain 1"/>
    <property type="match status" value="1"/>
</dbReference>
<evidence type="ECO:0000256" key="3">
    <source>
        <dbReference type="PIRSR" id="PIRSR000390-1"/>
    </source>
</evidence>
<dbReference type="CDD" id="cd00616">
    <property type="entry name" value="AHBA_syn"/>
    <property type="match status" value="1"/>
</dbReference>
<dbReference type="GO" id="GO:0008483">
    <property type="term" value="F:transaminase activity"/>
    <property type="evidence" value="ECO:0007669"/>
    <property type="project" value="TreeGrafter"/>
</dbReference>
<evidence type="ECO:0000256" key="2">
    <source>
        <dbReference type="ARBA" id="ARBA00037999"/>
    </source>
</evidence>